<dbReference type="RefSeq" id="WP_068350191.1">
    <property type="nucleotide sequence ID" value="NZ_LQBQ01000039.1"/>
</dbReference>
<dbReference type="Proteomes" id="UP000053791">
    <property type="component" value="Unassembled WGS sequence"/>
</dbReference>
<comment type="caution">
    <text evidence="2">The sequence shown here is derived from an EMBL/GenBank/DDBJ whole genome shotgun (WGS) entry which is preliminary data.</text>
</comment>
<reference evidence="2 3" key="1">
    <citation type="submission" date="2015-12" db="EMBL/GenBank/DDBJ databases">
        <authorList>
            <person name="Shamseldin A."/>
            <person name="Moawad H."/>
            <person name="Abd El-Rahim W.M."/>
            <person name="Sadowsky M.J."/>
        </authorList>
    </citation>
    <scope>NUCLEOTIDE SEQUENCE [LARGE SCALE GENOMIC DNA]</scope>
    <source>
        <strain evidence="2 3">ZGT118</strain>
    </source>
</reference>
<dbReference type="EMBL" id="LQBQ01000039">
    <property type="protein sequence ID" value="KUJ73229.1"/>
    <property type="molecule type" value="Genomic_DNA"/>
</dbReference>
<feature type="chain" id="PRO_5007053954" evidence="1">
    <location>
        <begin position="23"/>
        <end position="92"/>
    </location>
</feature>
<gene>
    <name evidence="2" type="ORF">AVO45_15970</name>
</gene>
<feature type="signal peptide" evidence="1">
    <location>
        <begin position="1"/>
        <end position="22"/>
    </location>
</feature>
<sequence>MALRKTLILTATLAVTANSGLAQSSGEPQPLPTEITRELCLKPENAERPECTALLENAQNFVPLIGGAAGLLALGALAGGGGGSTTSTTGTR</sequence>
<evidence type="ECO:0000313" key="3">
    <source>
        <dbReference type="Proteomes" id="UP000053791"/>
    </source>
</evidence>
<keyword evidence="3" id="KW-1185">Reference proteome</keyword>
<keyword evidence="1" id="KW-0732">Signal</keyword>
<evidence type="ECO:0000256" key="1">
    <source>
        <dbReference type="SAM" id="SignalP"/>
    </source>
</evidence>
<organism evidence="2 3">
    <name type="scientific">Ruegeria marisrubri</name>
    <dbReference type="NCBI Taxonomy" id="1685379"/>
    <lineage>
        <taxon>Bacteria</taxon>
        <taxon>Pseudomonadati</taxon>
        <taxon>Pseudomonadota</taxon>
        <taxon>Alphaproteobacteria</taxon>
        <taxon>Rhodobacterales</taxon>
        <taxon>Roseobacteraceae</taxon>
        <taxon>Ruegeria</taxon>
    </lineage>
</organism>
<evidence type="ECO:0000313" key="2">
    <source>
        <dbReference type="EMBL" id="KUJ73229.1"/>
    </source>
</evidence>
<dbReference type="OrthoDB" id="10014672at2"/>
<protein>
    <submittedName>
        <fullName evidence="2">Uncharacterized protein</fullName>
    </submittedName>
</protein>
<dbReference type="AlphaFoldDB" id="A0A0X3TC84"/>
<name>A0A0X3TC84_9RHOB</name>
<accession>A0A0X3TC84</accession>
<proteinExistence type="predicted"/>